<dbReference type="GO" id="GO:0016980">
    <property type="term" value="F:creatinase activity"/>
    <property type="evidence" value="ECO:0007669"/>
    <property type="project" value="UniProtKB-EC"/>
</dbReference>
<sequence>MTPFPASEFAARTARAQAGMAAAGLSALLLTTEPEIRYYTGFLTRFWESPSRPWFVVVPAEGPPIAVIPAIGAHLMGQSWIRDIRTFAAPAPDESALALLALTLREEVPPGGLIGLPDGAETHVRLPFSDWAVLQDLTLRRRFVGDGGLVARLRQAKSAAEIDRIATACAIAGRAFARVPEIAGAGVPLDQVFRGFQGLCLGEGADWVAYLAGGAGPGGYGDVISPATARPLAPGDVLMLDTGVVHGGYYSDFDRNFSVGPPGAEVAEAHETLIAASRAAKAIAHPGTTHAELFHAMHSLTSGGTPGANTGRIGHGLGMELTEGPSLLPWETASLRPGMVITLEPVIELSPGRIMVHEEVIAIEEDGARWLSNPAPPQIAVLS</sequence>
<gene>
    <name evidence="3" type="ORF">ROA7023_01394</name>
</gene>
<dbReference type="InterPro" id="IPR050659">
    <property type="entry name" value="Peptidase_M24B"/>
</dbReference>
<dbReference type="AlphaFoldDB" id="A0A1Y5SBZ2"/>
<keyword evidence="3" id="KW-0378">Hydrolase</keyword>
<evidence type="ECO:0000313" key="4">
    <source>
        <dbReference type="Proteomes" id="UP000193900"/>
    </source>
</evidence>
<dbReference type="RefSeq" id="WP_085878278.1">
    <property type="nucleotide sequence ID" value="NZ_FWFZ01000005.1"/>
</dbReference>
<dbReference type="InterPro" id="IPR029149">
    <property type="entry name" value="Creatin/AminoP/Spt16_N"/>
</dbReference>
<feature type="domain" description="Creatinase N-terminal" evidence="2">
    <location>
        <begin position="12"/>
        <end position="70"/>
    </location>
</feature>
<feature type="domain" description="Peptidase M24" evidence="1">
    <location>
        <begin position="164"/>
        <end position="359"/>
    </location>
</feature>
<evidence type="ECO:0000259" key="2">
    <source>
        <dbReference type="Pfam" id="PF01321"/>
    </source>
</evidence>
<dbReference type="EC" id="3.5.3.3" evidence="3"/>
<name>A0A1Y5SBZ2_9RHOB</name>
<proteinExistence type="predicted"/>
<dbReference type="SUPFAM" id="SSF53092">
    <property type="entry name" value="Creatinase/prolidase N-terminal domain"/>
    <property type="match status" value="1"/>
</dbReference>
<dbReference type="Pfam" id="PF00557">
    <property type="entry name" value="Peptidase_M24"/>
    <property type="match status" value="1"/>
</dbReference>
<dbReference type="PANTHER" id="PTHR46112">
    <property type="entry name" value="AMINOPEPTIDASE"/>
    <property type="match status" value="1"/>
</dbReference>
<dbReference type="InterPro" id="IPR001714">
    <property type="entry name" value="Pept_M24_MAP"/>
</dbReference>
<dbReference type="SUPFAM" id="SSF55920">
    <property type="entry name" value="Creatinase/aminopeptidase"/>
    <property type="match status" value="1"/>
</dbReference>
<dbReference type="EMBL" id="FWFZ01000005">
    <property type="protein sequence ID" value="SLN37324.1"/>
    <property type="molecule type" value="Genomic_DNA"/>
</dbReference>
<reference evidence="3 4" key="1">
    <citation type="submission" date="2017-03" db="EMBL/GenBank/DDBJ databases">
        <authorList>
            <person name="Afonso C.L."/>
            <person name="Miller P.J."/>
            <person name="Scott M.A."/>
            <person name="Spackman E."/>
            <person name="Goraichik I."/>
            <person name="Dimitrov K.M."/>
            <person name="Suarez D.L."/>
            <person name="Swayne D.E."/>
        </authorList>
    </citation>
    <scope>NUCLEOTIDE SEQUENCE [LARGE SCALE GENOMIC DNA]</scope>
    <source>
        <strain evidence="3 4">CECT 7023</strain>
    </source>
</reference>
<dbReference type="InterPro" id="IPR036005">
    <property type="entry name" value="Creatinase/aminopeptidase-like"/>
</dbReference>
<dbReference type="GO" id="GO:0008235">
    <property type="term" value="F:metalloexopeptidase activity"/>
    <property type="evidence" value="ECO:0007669"/>
    <property type="project" value="UniProtKB-ARBA"/>
</dbReference>
<keyword evidence="4" id="KW-1185">Reference proteome</keyword>
<dbReference type="Gene3D" id="3.40.350.10">
    <property type="entry name" value="Creatinase/prolidase N-terminal domain"/>
    <property type="match status" value="1"/>
</dbReference>
<dbReference type="Proteomes" id="UP000193900">
    <property type="component" value="Unassembled WGS sequence"/>
</dbReference>
<dbReference type="InterPro" id="IPR000994">
    <property type="entry name" value="Pept_M24"/>
</dbReference>
<dbReference type="OrthoDB" id="9806388at2"/>
<dbReference type="CDD" id="cd01066">
    <property type="entry name" value="APP_MetAP"/>
    <property type="match status" value="1"/>
</dbReference>
<dbReference type="InterPro" id="IPR000587">
    <property type="entry name" value="Creatinase_N"/>
</dbReference>
<evidence type="ECO:0000313" key="3">
    <source>
        <dbReference type="EMBL" id="SLN37324.1"/>
    </source>
</evidence>
<dbReference type="Pfam" id="PF01321">
    <property type="entry name" value="Creatinase_N"/>
    <property type="match status" value="1"/>
</dbReference>
<dbReference type="PRINTS" id="PR00599">
    <property type="entry name" value="MAPEPTIDASE"/>
</dbReference>
<accession>A0A1Y5SBZ2</accession>
<protein>
    <submittedName>
        <fullName evidence="3">Creatinase</fullName>
        <ecNumber evidence="3">3.5.3.3</ecNumber>
    </submittedName>
</protein>
<evidence type="ECO:0000259" key="1">
    <source>
        <dbReference type="Pfam" id="PF00557"/>
    </source>
</evidence>
<dbReference type="PANTHER" id="PTHR46112:SF2">
    <property type="entry name" value="XAA-PRO AMINOPEPTIDASE P-RELATED"/>
    <property type="match status" value="1"/>
</dbReference>
<dbReference type="Gene3D" id="3.90.230.10">
    <property type="entry name" value="Creatinase/methionine aminopeptidase superfamily"/>
    <property type="match status" value="1"/>
</dbReference>
<dbReference type="GO" id="GO:0004177">
    <property type="term" value="F:aminopeptidase activity"/>
    <property type="evidence" value="ECO:0007669"/>
    <property type="project" value="UniProtKB-ARBA"/>
</dbReference>
<organism evidence="3 4">
    <name type="scientific">Roseisalinus antarcticus</name>
    <dbReference type="NCBI Taxonomy" id="254357"/>
    <lineage>
        <taxon>Bacteria</taxon>
        <taxon>Pseudomonadati</taxon>
        <taxon>Pseudomonadota</taxon>
        <taxon>Alphaproteobacteria</taxon>
        <taxon>Rhodobacterales</taxon>
        <taxon>Roseobacteraceae</taxon>
        <taxon>Roseisalinus</taxon>
    </lineage>
</organism>